<organism evidence="3 4">
    <name type="scientific">Actinopolymorpha singaporensis</name>
    <dbReference type="NCBI Taxonomy" id="117157"/>
    <lineage>
        <taxon>Bacteria</taxon>
        <taxon>Bacillati</taxon>
        <taxon>Actinomycetota</taxon>
        <taxon>Actinomycetes</taxon>
        <taxon>Propionibacteriales</taxon>
        <taxon>Actinopolymorphaceae</taxon>
        <taxon>Actinopolymorpha</taxon>
    </lineage>
</organism>
<protein>
    <submittedName>
        <fullName evidence="3">LGFP repeat-containing protein</fullName>
    </submittedName>
</protein>
<accession>A0A1H1LC29</accession>
<dbReference type="GO" id="GO:0008233">
    <property type="term" value="F:peptidase activity"/>
    <property type="evidence" value="ECO:0007669"/>
    <property type="project" value="InterPro"/>
</dbReference>
<reference evidence="3 4" key="1">
    <citation type="submission" date="2016-10" db="EMBL/GenBank/DDBJ databases">
        <authorList>
            <person name="de Groot N.N."/>
        </authorList>
    </citation>
    <scope>NUCLEOTIDE SEQUENCE [LARGE SCALE GENOMIC DNA]</scope>
    <source>
        <strain evidence="3 4">DSM 22024</strain>
    </source>
</reference>
<evidence type="ECO:0000259" key="2">
    <source>
        <dbReference type="Pfam" id="PF13539"/>
    </source>
</evidence>
<dbReference type="RefSeq" id="WP_172804842.1">
    <property type="nucleotide sequence ID" value="NZ_LT629732.1"/>
</dbReference>
<evidence type="ECO:0000313" key="4">
    <source>
        <dbReference type="Proteomes" id="UP000198983"/>
    </source>
</evidence>
<evidence type="ECO:0000313" key="3">
    <source>
        <dbReference type="EMBL" id="SDR72053.1"/>
    </source>
</evidence>
<gene>
    <name evidence="3" type="ORF">SAMN04489717_0248</name>
</gene>
<dbReference type="InterPro" id="IPR039561">
    <property type="entry name" value="Peptidase_M15C"/>
</dbReference>
<feature type="domain" description="Peptidase M15C" evidence="2">
    <location>
        <begin position="406"/>
        <end position="483"/>
    </location>
</feature>
<proteinExistence type="predicted"/>
<dbReference type="AlphaFoldDB" id="A0A1H1LC29"/>
<name>A0A1H1LC29_9ACTN</name>
<dbReference type="Pfam" id="PF08310">
    <property type="entry name" value="LGFP"/>
    <property type="match status" value="3"/>
</dbReference>
<dbReference type="Pfam" id="PF13539">
    <property type="entry name" value="Peptidase_M15_4"/>
    <property type="match status" value="1"/>
</dbReference>
<dbReference type="Gene3D" id="3.30.1380.10">
    <property type="match status" value="1"/>
</dbReference>
<feature type="region of interest" description="Disordered" evidence="1">
    <location>
        <begin position="1"/>
        <end position="23"/>
    </location>
</feature>
<dbReference type="Proteomes" id="UP000198983">
    <property type="component" value="Chromosome I"/>
</dbReference>
<dbReference type="InterPro" id="IPR013207">
    <property type="entry name" value="LGFP"/>
</dbReference>
<evidence type="ECO:0000256" key="1">
    <source>
        <dbReference type="SAM" id="MobiDB-lite"/>
    </source>
</evidence>
<dbReference type="STRING" id="117157.SAMN04489717_0248"/>
<dbReference type="SUPFAM" id="SSF55166">
    <property type="entry name" value="Hedgehog/DD-peptidase"/>
    <property type="match status" value="1"/>
</dbReference>
<dbReference type="InterPro" id="IPR009045">
    <property type="entry name" value="Zn_M74/Hedgehog-like"/>
</dbReference>
<dbReference type="EMBL" id="LT629732">
    <property type="protein sequence ID" value="SDR72053.1"/>
    <property type="molecule type" value="Genomic_DNA"/>
</dbReference>
<sequence length="487" mass="52498">MNQRTTGAGCPSRPGRRRPRPARGTAPTLLLAAGVLSLLLPQGSALAGKAPNPEYAGNAALTATAAPAGITATAAPAALTATAPAVDPVAAIEARYQQLGGPAGVLGPPASPVVAVPHGYRRVYAHGHIYYSPATGAWEVLEPFLAYYLGLGASASALGLPTSAAYTSGRGARVQNFDDSRVYWTPATGAHSVYGPTLARYLALGGSAGSMGIPTISEHAGKRPGVRVTGFSSGRIWYSPSTGAREIRGAILAKYLRMGAEASWIGVPTGYMWRTVYGYRQDFQHASLQDIHERRGVYVRLPFSTSVRTPRASDLPYTYRSGCPVPPSGLRMISVPFRRFDGDDHWGLIVVRADVVPQITLVFKHAHANWWVIRQVRRVDKFRGSDEASMAADNTSAFNCRKVTGNPYRLSQHSYGNAIDINTFENPYVTPSRVYPPGSATYLDRGNVRPGMIVRGDPVESTMRRLGWPWGARWAYPDYQHFSSNGR</sequence>
<keyword evidence="4" id="KW-1185">Reference proteome</keyword>